<gene>
    <name evidence="1" type="ORF">RHGRI_028764</name>
</gene>
<name>A0AAV6IHS2_9ERIC</name>
<dbReference type="Proteomes" id="UP000823749">
    <property type="component" value="Chromosome 10"/>
</dbReference>
<sequence length="442" mass="50560">MNTESTCKIKKTNKMICLSNLVGNLNLGKNFSLLFESFSQCKDMQYLSKTPDKIDILPSVVIGVVVTGISGHVPLEKRQRKTATRLINCPFEFCCKRQDNGLWVINGVKNSSHNHEPSSDMSGHPSCRCLSEKEITRIEEMTRSGIPPRQILFSLRQSNPKLQVVSKTIYNTKGKIQKDNLAGRTMIQALFDELCPDEEAFNEAWKLVELLYKDKEKVVCYIRKTWLPFKEQFVHAWTENCAHFGNRVSSRAEGAHGKLKKYLQVSTGDLYQVKNKICLAIENEFKEITTQLSSERIRIPHNCNNYFFKELITKVSSFALRKLVDQYEMLKHGTMKSTCMGHFMASMGLPCAHKMIDWKGKMLPFDAIHSQWRIDTRSFAFSGGSFAFFGGGETNLNGEEFKRLVLELDKKYKEWPASQRERVQERISQLVNPSLPLAISTT</sequence>
<evidence type="ECO:0000313" key="2">
    <source>
        <dbReference type="Proteomes" id="UP000823749"/>
    </source>
</evidence>
<dbReference type="PANTHER" id="PTHR31569">
    <property type="entry name" value="SWIM-TYPE DOMAIN-CONTAINING PROTEIN"/>
    <property type="match status" value="1"/>
</dbReference>
<organism evidence="1 2">
    <name type="scientific">Rhododendron griersonianum</name>
    <dbReference type="NCBI Taxonomy" id="479676"/>
    <lineage>
        <taxon>Eukaryota</taxon>
        <taxon>Viridiplantae</taxon>
        <taxon>Streptophyta</taxon>
        <taxon>Embryophyta</taxon>
        <taxon>Tracheophyta</taxon>
        <taxon>Spermatophyta</taxon>
        <taxon>Magnoliopsida</taxon>
        <taxon>eudicotyledons</taxon>
        <taxon>Gunneridae</taxon>
        <taxon>Pentapetalae</taxon>
        <taxon>asterids</taxon>
        <taxon>Ericales</taxon>
        <taxon>Ericaceae</taxon>
        <taxon>Ericoideae</taxon>
        <taxon>Rhodoreae</taxon>
        <taxon>Rhododendron</taxon>
    </lineage>
</organism>
<reference evidence="1" key="1">
    <citation type="submission" date="2020-08" db="EMBL/GenBank/DDBJ databases">
        <title>Plant Genome Project.</title>
        <authorList>
            <person name="Zhang R.-G."/>
        </authorList>
    </citation>
    <scope>NUCLEOTIDE SEQUENCE</scope>
    <source>
        <strain evidence="1">WSP0</strain>
        <tissue evidence="1">Leaf</tissue>
    </source>
</reference>
<evidence type="ECO:0000313" key="1">
    <source>
        <dbReference type="EMBL" id="KAG5527943.1"/>
    </source>
</evidence>
<dbReference type="EMBL" id="JACTNZ010000010">
    <property type="protein sequence ID" value="KAG5527943.1"/>
    <property type="molecule type" value="Genomic_DNA"/>
</dbReference>
<evidence type="ECO:0008006" key="3">
    <source>
        <dbReference type="Google" id="ProtNLM"/>
    </source>
</evidence>
<accession>A0AAV6IHS2</accession>
<dbReference type="InterPro" id="IPR052579">
    <property type="entry name" value="Zinc_finger_SWIM"/>
</dbReference>
<dbReference type="AlphaFoldDB" id="A0AAV6IHS2"/>
<dbReference type="PANTHER" id="PTHR31569:SF4">
    <property type="entry name" value="SWIM-TYPE DOMAIN-CONTAINING PROTEIN"/>
    <property type="match status" value="1"/>
</dbReference>
<proteinExistence type="predicted"/>
<keyword evidence="2" id="KW-1185">Reference proteome</keyword>
<comment type="caution">
    <text evidence="1">The sequence shown here is derived from an EMBL/GenBank/DDBJ whole genome shotgun (WGS) entry which is preliminary data.</text>
</comment>
<protein>
    <recommendedName>
        <fullName evidence="3">Protein FAR1-RELATED SEQUENCE</fullName>
    </recommendedName>
</protein>